<evidence type="ECO:0000313" key="1">
    <source>
        <dbReference type="EMBL" id="MBX67288.1"/>
    </source>
</evidence>
<sequence length="30" mass="3590">MVIPSNFIYLCHYIIPFHECLIVNIKKNAR</sequence>
<reference evidence="1" key="1">
    <citation type="submission" date="2018-02" db="EMBL/GenBank/DDBJ databases">
        <title>Rhizophora mucronata_Transcriptome.</title>
        <authorList>
            <person name="Meera S.P."/>
            <person name="Sreeshan A."/>
            <person name="Augustine A."/>
        </authorList>
    </citation>
    <scope>NUCLEOTIDE SEQUENCE</scope>
    <source>
        <tissue evidence="1">Leaf</tissue>
    </source>
</reference>
<organism evidence="1">
    <name type="scientific">Rhizophora mucronata</name>
    <name type="common">Asiatic mangrove</name>
    <dbReference type="NCBI Taxonomy" id="61149"/>
    <lineage>
        <taxon>Eukaryota</taxon>
        <taxon>Viridiplantae</taxon>
        <taxon>Streptophyta</taxon>
        <taxon>Embryophyta</taxon>
        <taxon>Tracheophyta</taxon>
        <taxon>Spermatophyta</taxon>
        <taxon>Magnoliopsida</taxon>
        <taxon>eudicotyledons</taxon>
        <taxon>Gunneridae</taxon>
        <taxon>Pentapetalae</taxon>
        <taxon>rosids</taxon>
        <taxon>fabids</taxon>
        <taxon>Malpighiales</taxon>
        <taxon>Rhizophoraceae</taxon>
        <taxon>Rhizophora</taxon>
    </lineage>
</organism>
<dbReference type="EMBL" id="GGEC01086804">
    <property type="protein sequence ID" value="MBX67288.1"/>
    <property type="molecule type" value="Transcribed_RNA"/>
</dbReference>
<dbReference type="AlphaFoldDB" id="A0A2P2QJU1"/>
<accession>A0A2P2QJU1</accession>
<protein>
    <submittedName>
        <fullName evidence="1">Uncharacterized protein</fullName>
    </submittedName>
</protein>
<name>A0A2P2QJU1_RHIMU</name>
<proteinExistence type="predicted"/>